<gene>
    <name evidence="1" type="ORF">Pyn_26644</name>
    <name evidence="2" type="ORF">Pyn_29975</name>
</gene>
<evidence type="ECO:0000313" key="3">
    <source>
        <dbReference type="Proteomes" id="UP000250321"/>
    </source>
</evidence>
<organism evidence="1 3">
    <name type="scientific">Prunus yedoensis var. nudiflora</name>
    <dbReference type="NCBI Taxonomy" id="2094558"/>
    <lineage>
        <taxon>Eukaryota</taxon>
        <taxon>Viridiplantae</taxon>
        <taxon>Streptophyta</taxon>
        <taxon>Embryophyta</taxon>
        <taxon>Tracheophyta</taxon>
        <taxon>Spermatophyta</taxon>
        <taxon>Magnoliopsida</taxon>
        <taxon>eudicotyledons</taxon>
        <taxon>Gunneridae</taxon>
        <taxon>Pentapetalae</taxon>
        <taxon>rosids</taxon>
        <taxon>fabids</taxon>
        <taxon>Rosales</taxon>
        <taxon>Rosaceae</taxon>
        <taxon>Amygdaloideae</taxon>
        <taxon>Amygdaleae</taxon>
        <taxon>Prunus</taxon>
    </lineage>
</organism>
<sequence length="84" mass="9309">MAVLETECSFAKSRSSSSASSSNSDYLYSHICFPTSYDVVFGKVQIYTEEHIGKSASDMVVHCVGQQVPKLRCRLQIQKTELGL</sequence>
<proteinExistence type="predicted"/>
<dbReference type="EMBL" id="PJQY01000779">
    <property type="protein sequence ID" value="PQQ07969.1"/>
    <property type="molecule type" value="Genomic_DNA"/>
</dbReference>
<accession>A0A314YQ43</accession>
<dbReference type="AlphaFoldDB" id="A0A314YQ43"/>
<evidence type="ECO:0000313" key="2">
    <source>
        <dbReference type="EMBL" id="PQQ10369.1"/>
    </source>
</evidence>
<reference evidence="1 3" key="1">
    <citation type="submission" date="2018-02" db="EMBL/GenBank/DDBJ databases">
        <title>Draft genome of wild Prunus yedoensis var. nudiflora.</title>
        <authorList>
            <person name="Baek S."/>
            <person name="Kim J.-H."/>
            <person name="Choi K."/>
            <person name="Kim G.-B."/>
            <person name="Cho A."/>
            <person name="Jang H."/>
            <person name="Shin C.-H."/>
            <person name="Yu H.-J."/>
            <person name="Mun J.-H."/>
        </authorList>
    </citation>
    <scope>NUCLEOTIDE SEQUENCE [LARGE SCALE GENOMIC DNA]</scope>
    <source>
        <strain evidence="3">cv. Jeju island</strain>
        <tissue evidence="1">Leaf</tissue>
    </source>
</reference>
<dbReference type="EMBL" id="PJQY01000517">
    <property type="protein sequence ID" value="PQQ10369.1"/>
    <property type="molecule type" value="Genomic_DNA"/>
</dbReference>
<name>A0A314YQ43_PRUYE</name>
<protein>
    <submittedName>
        <fullName evidence="1">Uncharacterized protein</fullName>
    </submittedName>
</protein>
<evidence type="ECO:0000313" key="1">
    <source>
        <dbReference type="EMBL" id="PQQ07969.1"/>
    </source>
</evidence>
<keyword evidence="3" id="KW-1185">Reference proteome</keyword>
<dbReference type="Proteomes" id="UP000250321">
    <property type="component" value="Unassembled WGS sequence"/>
</dbReference>
<comment type="caution">
    <text evidence="1">The sequence shown here is derived from an EMBL/GenBank/DDBJ whole genome shotgun (WGS) entry which is preliminary data.</text>
</comment>
<dbReference type="OrthoDB" id="120967at2759"/>